<evidence type="ECO:0000256" key="8">
    <source>
        <dbReference type="ARBA" id="ARBA00022741"/>
    </source>
</evidence>
<comment type="catalytic activity">
    <reaction evidence="12">
        <text>pyridoxamine + ATP = pyridoxamine 5'-phosphate + ADP + H(+)</text>
        <dbReference type="Rhea" id="RHEA:25104"/>
        <dbReference type="ChEBI" id="CHEBI:15378"/>
        <dbReference type="ChEBI" id="CHEBI:30616"/>
        <dbReference type="ChEBI" id="CHEBI:57761"/>
        <dbReference type="ChEBI" id="CHEBI:58451"/>
        <dbReference type="ChEBI" id="CHEBI:456216"/>
        <dbReference type="EC" id="2.7.1.35"/>
    </reaction>
    <physiologicalReaction direction="left-to-right" evidence="12">
        <dbReference type="Rhea" id="RHEA:25105"/>
    </physiologicalReaction>
</comment>
<comment type="catalytic activity">
    <reaction evidence="13">
        <text>pyridoxal + ATP = pyridoxal 5'-phosphate + ADP + H(+)</text>
        <dbReference type="Rhea" id="RHEA:10224"/>
        <dbReference type="ChEBI" id="CHEBI:15378"/>
        <dbReference type="ChEBI" id="CHEBI:17310"/>
        <dbReference type="ChEBI" id="CHEBI:30616"/>
        <dbReference type="ChEBI" id="CHEBI:456216"/>
        <dbReference type="ChEBI" id="CHEBI:597326"/>
        <dbReference type="EC" id="2.7.1.35"/>
    </reaction>
    <physiologicalReaction direction="left-to-right" evidence="13">
        <dbReference type="Rhea" id="RHEA:10225"/>
    </physiologicalReaction>
</comment>
<dbReference type="InterPro" id="IPR004625">
    <property type="entry name" value="PyrdxlKinase"/>
</dbReference>
<comment type="similarity">
    <text evidence="4">Belongs to the pyridoxine kinase family.</text>
</comment>
<dbReference type="InterPro" id="IPR013749">
    <property type="entry name" value="PM/HMP-P_kinase-1"/>
</dbReference>
<comment type="pathway">
    <text evidence="2">Cofactor metabolism; pyridoxal 5'-phosphate salvage; pyridoxine 5'-phosphate from pyridoxine: step 1/1.</text>
</comment>
<keyword evidence="8" id="KW-0547">Nucleotide-binding</keyword>
<accession>A0AAV2IJS3</accession>
<dbReference type="AlphaFoldDB" id="A0AAV2IJS3"/>
<sequence length="312" mass="35112">MAEPSDKRVLSIQSSVVFGYVGNKSATFPLQLHGYDVSTINSVQFSNHTGYGIWKGQVLGAQDVTELFNGLRINNLLNFSHVLTGYIGSESFLKKVGEAVRELKAKNPNLKYVCDPVMGDNGKLYVSETLVPVYRTEIVEQADIITPNQFELELLTQLEIKNEEQAFMAMNELHKRGVSIVVLSSSTLGDKNTLLCLASIRRGHFWWVFFFSILGEVSKKYRLKIPLLGAIFVGTGDLFAASLLTWLDKESEFKDALEKTVSVVQHVIRRTYEHAQSKLKRETPSMAQMELHLVQSKKDIEDPQVLIQAEEL</sequence>
<evidence type="ECO:0000313" key="16">
    <source>
        <dbReference type="EMBL" id="CAL1547313.1"/>
    </source>
</evidence>
<keyword evidence="17" id="KW-1185">Reference proteome</keyword>
<dbReference type="Proteomes" id="UP001497497">
    <property type="component" value="Unassembled WGS sequence"/>
</dbReference>
<keyword evidence="10" id="KW-0067">ATP-binding</keyword>
<keyword evidence="9" id="KW-0418">Kinase</keyword>
<evidence type="ECO:0000256" key="14">
    <source>
        <dbReference type="ARBA" id="ARBA00048524"/>
    </source>
</evidence>
<evidence type="ECO:0000256" key="13">
    <source>
        <dbReference type="ARBA" id="ARBA00047377"/>
    </source>
</evidence>
<dbReference type="InterPro" id="IPR029056">
    <property type="entry name" value="Ribokinase-like"/>
</dbReference>
<feature type="domain" description="Pyridoxamine kinase/Phosphomethylpyrimidine kinase" evidence="15">
    <location>
        <begin position="79"/>
        <end position="188"/>
    </location>
</feature>
<evidence type="ECO:0000256" key="7">
    <source>
        <dbReference type="ARBA" id="ARBA00022679"/>
    </source>
</evidence>
<evidence type="ECO:0000256" key="10">
    <source>
        <dbReference type="ARBA" id="ARBA00022840"/>
    </source>
</evidence>
<dbReference type="Pfam" id="PF08543">
    <property type="entry name" value="Phos_pyr_kin"/>
    <property type="match status" value="1"/>
</dbReference>
<dbReference type="CDD" id="cd01173">
    <property type="entry name" value="pyridoxal_pyridoxamine_kinase"/>
    <property type="match status" value="1"/>
</dbReference>
<dbReference type="PANTHER" id="PTHR10534:SF2">
    <property type="entry name" value="PYRIDOXAL KINASE"/>
    <property type="match status" value="1"/>
</dbReference>
<comment type="pathway">
    <text evidence="3">Cofactor metabolism; pyridoxal 5'-phosphate salvage; pyridoxal 5'-phosphate from pyridoxal: step 1/1.</text>
</comment>
<dbReference type="GO" id="GO:0009443">
    <property type="term" value="P:pyridoxal 5'-phosphate salvage"/>
    <property type="evidence" value="ECO:0007669"/>
    <property type="project" value="InterPro"/>
</dbReference>
<keyword evidence="7" id="KW-0808">Transferase</keyword>
<evidence type="ECO:0000256" key="3">
    <source>
        <dbReference type="ARBA" id="ARBA00005210"/>
    </source>
</evidence>
<evidence type="ECO:0000259" key="15">
    <source>
        <dbReference type="Pfam" id="PF08543"/>
    </source>
</evidence>
<protein>
    <recommendedName>
        <fullName evidence="6">Pyridoxal kinase</fullName>
        <ecNumber evidence="5">2.7.1.35</ecNumber>
    </recommendedName>
    <alternativeName>
        <fullName evidence="11">Pyridoxine kinase</fullName>
    </alternativeName>
</protein>
<organism evidence="16 17">
    <name type="scientific">Lymnaea stagnalis</name>
    <name type="common">Great pond snail</name>
    <name type="synonym">Helix stagnalis</name>
    <dbReference type="NCBI Taxonomy" id="6523"/>
    <lineage>
        <taxon>Eukaryota</taxon>
        <taxon>Metazoa</taxon>
        <taxon>Spiralia</taxon>
        <taxon>Lophotrochozoa</taxon>
        <taxon>Mollusca</taxon>
        <taxon>Gastropoda</taxon>
        <taxon>Heterobranchia</taxon>
        <taxon>Euthyneura</taxon>
        <taxon>Panpulmonata</taxon>
        <taxon>Hygrophila</taxon>
        <taxon>Lymnaeoidea</taxon>
        <taxon>Lymnaeidae</taxon>
        <taxon>Lymnaea</taxon>
    </lineage>
</organism>
<dbReference type="EC" id="2.7.1.35" evidence="5"/>
<dbReference type="GO" id="GO:0005524">
    <property type="term" value="F:ATP binding"/>
    <property type="evidence" value="ECO:0007669"/>
    <property type="project" value="UniProtKB-KW"/>
</dbReference>
<dbReference type="Gene3D" id="3.40.1190.20">
    <property type="match status" value="1"/>
</dbReference>
<dbReference type="SUPFAM" id="SSF53613">
    <property type="entry name" value="Ribokinase-like"/>
    <property type="match status" value="1"/>
</dbReference>
<comment type="pathway">
    <text evidence="1">Cofactor metabolism; pyridoxal 5'-phosphate salvage; pyridoxamine 5'-phosphate from pyridoxamine: step 1/1.</text>
</comment>
<evidence type="ECO:0000256" key="9">
    <source>
        <dbReference type="ARBA" id="ARBA00022777"/>
    </source>
</evidence>
<evidence type="ECO:0000256" key="6">
    <source>
        <dbReference type="ARBA" id="ARBA00018134"/>
    </source>
</evidence>
<evidence type="ECO:0000256" key="5">
    <source>
        <dbReference type="ARBA" id="ARBA00012104"/>
    </source>
</evidence>
<dbReference type="GO" id="GO:0008478">
    <property type="term" value="F:pyridoxal kinase activity"/>
    <property type="evidence" value="ECO:0007669"/>
    <property type="project" value="UniProtKB-EC"/>
</dbReference>
<dbReference type="EMBL" id="CAXITT010000946">
    <property type="protein sequence ID" value="CAL1547313.1"/>
    <property type="molecule type" value="Genomic_DNA"/>
</dbReference>
<dbReference type="NCBIfam" id="TIGR00687">
    <property type="entry name" value="pyridox_kin"/>
    <property type="match status" value="1"/>
</dbReference>
<evidence type="ECO:0000256" key="1">
    <source>
        <dbReference type="ARBA" id="ARBA00004750"/>
    </source>
</evidence>
<evidence type="ECO:0000256" key="4">
    <source>
        <dbReference type="ARBA" id="ARBA00008805"/>
    </source>
</evidence>
<name>A0AAV2IJS3_LYMST</name>
<reference evidence="16 17" key="1">
    <citation type="submission" date="2024-04" db="EMBL/GenBank/DDBJ databases">
        <authorList>
            <consortium name="Genoscope - CEA"/>
            <person name="William W."/>
        </authorList>
    </citation>
    <scope>NUCLEOTIDE SEQUENCE [LARGE SCALE GENOMIC DNA]</scope>
</reference>
<dbReference type="GO" id="GO:0005829">
    <property type="term" value="C:cytosol"/>
    <property type="evidence" value="ECO:0007669"/>
    <property type="project" value="TreeGrafter"/>
</dbReference>
<evidence type="ECO:0000256" key="11">
    <source>
        <dbReference type="ARBA" id="ARBA00032808"/>
    </source>
</evidence>
<gene>
    <name evidence="16" type="ORF">GSLYS_00020638001</name>
</gene>
<evidence type="ECO:0000313" key="17">
    <source>
        <dbReference type="Proteomes" id="UP001497497"/>
    </source>
</evidence>
<evidence type="ECO:0000256" key="12">
    <source>
        <dbReference type="ARBA" id="ARBA00047310"/>
    </source>
</evidence>
<comment type="caution">
    <text evidence="16">The sequence shown here is derived from an EMBL/GenBank/DDBJ whole genome shotgun (WGS) entry which is preliminary data.</text>
</comment>
<dbReference type="PANTHER" id="PTHR10534">
    <property type="entry name" value="PYRIDOXAL KINASE"/>
    <property type="match status" value="1"/>
</dbReference>
<evidence type="ECO:0000256" key="2">
    <source>
        <dbReference type="ARBA" id="ARBA00004835"/>
    </source>
</evidence>
<comment type="catalytic activity">
    <reaction evidence="14">
        <text>pyridoxine + ATP = pyridoxine 5'-phosphate + ADP + H(+)</text>
        <dbReference type="Rhea" id="RHEA:25108"/>
        <dbReference type="ChEBI" id="CHEBI:15378"/>
        <dbReference type="ChEBI" id="CHEBI:16709"/>
        <dbReference type="ChEBI" id="CHEBI:30616"/>
        <dbReference type="ChEBI" id="CHEBI:58589"/>
        <dbReference type="ChEBI" id="CHEBI:456216"/>
        <dbReference type="EC" id="2.7.1.35"/>
    </reaction>
    <physiologicalReaction direction="left-to-right" evidence="14">
        <dbReference type="Rhea" id="RHEA:25109"/>
    </physiologicalReaction>
</comment>
<proteinExistence type="inferred from homology"/>